<gene>
    <name evidence="1" type="ORF">Back11_17320</name>
</gene>
<evidence type="ECO:0000313" key="1">
    <source>
        <dbReference type="EMBL" id="BBH20387.1"/>
    </source>
</evidence>
<dbReference type="Proteomes" id="UP000275368">
    <property type="component" value="Chromosome"/>
</dbReference>
<keyword evidence="2" id="KW-1185">Reference proteome</keyword>
<organism evidence="1 2">
    <name type="scientific">Paenibacillus baekrokdamisoli</name>
    <dbReference type="NCBI Taxonomy" id="1712516"/>
    <lineage>
        <taxon>Bacteria</taxon>
        <taxon>Bacillati</taxon>
        <taxon>Bacillota</taxon>
        <taxon>Bacilli</taxon>
        <taxon>Bacillales</taxon>
        <taxon>Paenibacillaceae</taxon>
        <taxon>Paenibacillus</taxon>
    </lineage>
</organism>
<dbReference type="EMBL" id="AP019308">
    <property type="protein sequence ID" value="BBH20387.1"/>
    <property type="molecule type" value="Genomic_DNA"/>
</dbReference>
<dbReference type="KEGG" id="pbk:Back11_17320"/>
<accession>A0A3G9IND5</accession>
<sequence length="135" mass="14990">MNFSYRNLWIAIISVYLSAFVSAVLITALFLEGDLTVFCFVVIVCSIGTTFIGIPVSLSIQYAIKNDSWLGLLLKLVVHAVSGAGLVFLYFIWKDVRGEALIDDERVLFLYSVVINAVLYFVVCTLLKRISKAIG</sequence>
<name>A0A3G9IND5_9BACL</name>
<evidence type="ECO:0000313" key="2">
    <source>
        <dbReference type="Proteomes" id="UP000275368"/>
    </source>
</evidence>
<protein>
    <submittedName>
        <fullName evidence="1">Uncharacterized protein</fullName>
    </submittedName>
</protein>
<dbReference type="RefSeq" id="WP_125655393.1">
    <property type="nucleotide sequence ID" value="NZ_AP019308.1"/>
</dbReference>
<dbReference type="AlphaFoldDB" id="A0A3G9IND5"/>
<reference evidence="1 2" key="1">
    <citation type="submission" date="2018-11" db="EMBL/GenBank/DDBJ databases">
        <title>Complete genome sequence of Paenibacillus baekrokdamisoli strain KCTC 33723.</title>
        <authorList>
            <person name="Kang S.W."/>
            <person name="Lee K.C."/>
            <person name="Kim K.K."/>
            <person name="Kim J.S."/>
            <person name="Kim D.S."/>
            <person name="Ko S.H."/>
            <person name="Yang S.H."/>
            <person name="Lee J.S."/>
        </authorList>
    </citation>
    <scope>NUCLEOTIDE SEQUENCE [LARGE SCALE GENOMIC DNA]</scope>
    <source>
        <strain evidence="1 2">KCTC 33723</strain>
    </source>
</reference>
<proteinExistence type="predicted"/>